<keyword evidence="3" id="KW-1185">Reference proteome</keyword>
<dbReference type="GO" id="GO:0016104">
    <property type="term" value="P:triterpenoid biosynthetic process"/>
    <property type="evidence" value="ECO:0007669"/>
    <property type="project" value="InterPro"/>
</dbReference>
<reference evidence="2 3" key="1">
    <citation type="journal article" date="2018" name="Sci. Data">
        <title>The draft genome sequence of cork oak.</title>
        <authorList>
            <person name="Ramos A.M."/>
            <person name="Usie A."/>
            <person name="Barbosa P."/>
            <person name="Barros P.M."/>
            <person name="Capote T."/>
            <person name="Chaves I."/>
            <person name="Simoes F."/>
            <person name="Abreu I."/>
            <person name="Carrasquinho I."/>
            <person name="Faro C."/>
            <person name="Guimaraes J.B."/>
            <person name="Mendonca D."/>
            <person name="Nobrega F."/>
            <person name="Rodrigues L."/>
            <person name="Saibo N.J.M."/>
            <person name="Varela M.C."/>
            <person name="Egas C."/>
            <person name="Matos J."/>
            <person name="Miguel C.M."/>
            <person name="Oliveira M.M."/>
            <person name="Ricardo C.P."/>
            <person name="Goncalves S."/>
        </authorList>
    </citation>
    <scope>NUCLEOTIDE SEQUENCE [LARGE SCALE GENOMIC DNA]</scope>
    <source>
        <strain evidence="3">cv. HL8</strain>
    </source>
</reference>
<organism evidence="2 3">
    <name type="scientific">Quercus suber</name>
    <name type="common">Cork oak</name>
    <dbReference type="NCBI Taxonomy" id="58331"/>
    <lineage>
        <taxon>Eukaryota</taxon>
        <taxon>Viridiplantae</taxon>
        <taxon>Streptophyta</taxon>
        <taxon>Embryophyta</taxon>
        <taxon>Tracheophyta</taxon>
        <taxon>Spermatophyta</taxon>
        <taxon>Magnoliopsida</taxon>
        <taxon>eudicotyledons</taxon>
        <taxon>Gunneridae</taxon>
        <taxon>Pentapetalae</taxon>
        <taxon>rosids</taxon>
        <taxon>fabids</taxon>
        <taxon>Fagales</taxon>
        <taxon>Fagaceae</taxon>
        <taxon>Quercus</taxon>
    </lineage>
</organism>
<dbReference type="Proteomes" id="UP000237347">
    <property type="component" value="Unassembled WGS sequence"/>
</dbReference>
<dbReference type="SUPFAM" id="SSF81853">
    <property type="entry name" value="Family 10 polysaccharide lyase"/>
    <property type="match status" value="1"/>
</dbReference>
<accession>A0AAW0KSK9</accession>
<feature type="region of interest" description="Disordered" evidence="1">
    <location>
        <begin position="27"/>
        <end position="58"/>
    </location>
</feature>
<dbReference type="InterPro" id="IPR018333">
    <property type="entry name" value="Squalene_cyclase"/>
</dbReference>
<dbReference type="AlphaFoldDB" id="A0AAW0KSK9"/>
<comment type="caution">
    <text evidence="2">The sequence shown here is derived from an EMBL/GenBank/DDBJ whole genome shotgun (WGS) entry which is preliminary data.</text>
</comment>
<dbReference type="EMBL" id="PKMF04000235">
    <property type="protein sequence ID" value="KAK7841755.1"/>
    <property type="molecule type" value="Genomic_DNA"/>
</dbReference>
<evidence type="ECO:0000256" key="1">
    <source>
        <dbReference type="SAM" id="MobiDB-lite"/>
    </source>
</evidence>
<evidence type="ECO:0000313" key="2">
    <source>
        <dbReference type="EMBL" id="KAK7841755.1"/>
    </source>
</evidence>
<feature type="compositionally biased region" description="Basic and acidic residues" evidence="1">
    <location>
        <begin position="34"/>
        <end position="44"/>
    </location>
</feature>
<gene>
    <name evidence="2" type="primary">OSCBPW_4</name>
    <name evidence="2" type="ORF">CFP56_015019</name>
</gene>
<dbReference type="GO" id="GO:0005811">
    <property type="term" value="C:lipid droplet"/>
    <property type="evidence" value="ECO:0007669"/>
    <property type="project" value="InterPro"/>
</dbReference>
<protein>
    <submittedName>
        <fullName evidence="2">Lupeol synthase</fullName>
    </submittedName>
</protein>
<dbReference type="PANTHER" id="PTHR11764:SF19">
    <property type="entry name" value="TERPENE CYCLASE_MUTASE FAMILY MEMBER"/>
    <property type="match status" value="1"/>
</dbReference>
<dbReference type="PANTHER" id="PTHR11764">
    <property type="entry name" value="TERPENE CYCLASE/MUTASE FAMILY MEMBER"/>
    <property type="match status" value="1"/>
</dbReference>
<dbReference type="GO" id="GO:0016866">
    <property type="term" value="F:intramolecular transferase activity"/>
    <property type="evidence" value="ECO:0007669"/>
    <property type="project" value="InterPro"/>
</dbReference>
<name>A0AAW0KSK9_QUESU</name>
<evidence type="ECO:0000313" key="3">
    <source>
        <dbReference type="Proteomes" id="UP000237347"/>
    </source>
</evidence>
<proteinExistence type="predicted"/>
<sequence length="133" mass="14874">MWKLKIAEGGPELVSLNNFIGRQHWEFDPDAGTPEERAELRKENPCGPIPPPVQVKETEVTTEEAGITTLKRAVSFFSSIQAHDGHWPVESAGPLYFLQPMVCIFKPFVSKKHTPSLSLSIPLLKKIKLLSKL</sequence>